<comment type="function">
    <text evidence="6">Specifically methylates the N4 position of cytidine in position 1402 (C1402) of 16S rRNA.</text>
</comment>
<dbReference type="Proteomes" id="UP000178374">
    <property type="component" value="Unassembled WGS sequence"/>
</dbReference>
<keyword evidence="3 6" id="KW-0489">Methyltransferase</keyword>
<comment type="caution">
    <text evidence="7">The sequence shown here is derived from an EMBL/GenBank/DDBJ whole genome shotgun (WGS) entry which is preliminary data.</text>
</comment>
<dbReference type="GO" id="GO:0070475">
    <property type="term" value="P:rRNA base methylation"/>
    <property type="evidence" value="ECO:0007669"/>
    <property type="project" value="UniProtKB-UniRule"/>
</dbReference>
<dbReference type="GO" id="GO:0071424">
    <property type="term" value="F:rRNA (cytosine-N4-)-methyltransferase activity"/>
    <property type="evidence" value="ECO:0007669"/>
    <property type="project" value="UniProtKB-UniRule"/>
</dbReference>
<comment type="catalytic activity">
    <reaction evidence="6">
        <text>cytidine(1402) in 16S rRNA + S-adenosyl-L-methionine = N(4)-methylcytidine(1402) in 16S rRNA + S-adenosyl-L-homocysteine + H(+)</text>
        <dbReference type="Rhea" id="RHEA:42928"/>
        <dbReference type="Rhea" id="RHEA-COMP:10286"/>
        <dbReference type="Rhea" id="RHEA-COMP:10287"/>
        <dbReference type="ChEBI" id="CHEBI:15378"/>
        <dbReference type="ChEBI" id="CHEBI:57856"/>
        <dbReference type="ChEBI" id="CHEBI:59789"/>
        <dbReference type="ChEBI" id="CHEBI:74506"/>
        <dbReference type="ChEBI" id="CHEBI:82748"/>
        <dbReference type="EC" id="2.1.1.199"/>
    </reaction>
</comment>
<evidence type="ECO:0000256" key="3">
    <source>
        <dbReference type="ARBA" id="ARBA00022603"/>
    </source>
</evidence>
<dbReference type="PIRSF" id="PIRSF004486">
    <property type="entry name" value="MraW"/>
    <property type="match status" value="1"/>
</dbReference>
<evidence type="ECO:0000256" key="2">
    <source>
        <dbReference type="ARBA" id="ARBA00022552"/>
    </source>
</evidence>
<organism evidence="7 8">
    <name type="scientific">Candidatus Nomurabacteria bacterium RIFCSPHIGHO2_02_FULL_37_13</name>
    <dbReference type="NCBI Taxonomy" id="1801750"/>
    <lineage>
        <taxon>Bacteria</taxon>
        <taxon>Candidatus Nomuraibacteriota</taxon>
    </lineage>
</organism>
<dbReference type="InterPro" id="IPR029063">
    <property type="entry name" value="SAM-dependent_MTases_sf"/>
</dbReference>
<dbReference type="EMBL" id="MFUA01000007">
    <property type="protein sequence ID" value="OGI77494.1"/>
    <property type="molecule type" value="Genomic_DNA"/>
</dbReference>
<dbReference type="Pfam" id="PF01795">
    <property type="entry name" value="Methyltransf_5"/>
    <property type="match status" value="1"/>
</dbReference>
<proteinExistence type="inferred from homology"/>
<accession>A0A1F6W6L3</accession>
<dbReference type="AlphaFoldDB" id="A0A1F6W6L3"/>
<dbReference type="HAMAP" id="MF_01007">
    <property type="entry name" value="16SrRNA_methyltr_H"/>
    <property type="match status" value="1"/>
</dbReference>
<keyword evidence="2 6" id="KW-0698">rRNA processing</keyword>
<evidence type="ECO:0000313" key="8">
    <source>
        <dbReference type="Proteomes" id="UP000178374"/>
    </source>
</evidence>
<gene>
    <name evidence="6" type="primary">rsmH</name>
    <name evidence="7" type="ORF">A3B85_01395</name>
</gene>
<keyword evidence="4 6" id="KW-0808">Transferase</keyword>
<dbReference type="STRING" id="1801750.A3B85_01395"/>
<evidence type="ECO:0000256" key="5">
    <source>
        <dbReference type="ARBA" id="ARBA00022691"/>
    </source>
</evidence>
<dbReference type="InterPro" id="IPR023397">
    <property type="entry name" value="SAM-dep_MeTrfase_MraW_recog"/>
</dbReference>
<feature type="binding site" evidence="6">
    <location>
        <begin position="33"/>
        <end position="35"/>
    </location>
    <ligand>
        <name>S-adenosyl-L-methionine</name>
        <dbReference type="ChEBI" id="CHEBI:59789"/>
    </ligand>
</feature>
<dbReference type="Gene3D" id="1.10.150.170">
    <property type="entry name" value="Putative methyltransferase TM0872, insert domain"/>
    <property type="match status" value="1"/>
</dbReference>
<keyword evidence="5 6" id="KW-0949">S-adenosyl-L-methionine</keyword>
<protein>
    <recommendedName>
        <fullName evidence="6">Ribosomal RNA small subunit methyltransferase H</fullName>
        <ecNumber evidence="6">2.1.1.199</ecNumber>
    </recommendedName>
    <alternativeName>
        <fullName evidence="6">16S rRNA m(4)C1402 methyltransferase</fullName>
    </alternativeName>
    <alternativeName>
        <fullName evidence="6">rRNA (cytosine-N(4)-)-methyltransferase RsmH</fullName>
    </alternativeName>
</protein>
<keyword evidence="6" id="KW-0963">Cytoplasm</keyword>
<feature type="binding site" evidence="6">
    <location>
        <position position="120"/>
    </location>
    <ligand>
        <name>S-adenosyl-L-methionine</name>
        <dbReference type="ChEBI" id="CHEBI:59789"/>
    </ligand>
</feature>
<dbReference type="InterPro" id="IPR002903">
    <property type="entry name" value="RsmH"/>
</dbReference>
<dbReference type="Gene3D" id="3.40.50.150">
    <property type="entry name" value="Vaccinia Virus protein VP39"/>
    <property type="match status" value="1"/>
</dbReference>
<dbReference type="NCBIfam" id="TIGR00006">
    <property type="entry name" value="16S rRNA (cytosine(1402)-N(4))-methyltransferase RsmH"/>
    <property type="match status" value="1"/>
</dbReference>
<dbReference type="SUPFAM" id="SSF53335">
    <property type="entry name" value="S-adenosyl-L-methionine-dependent methyltransferases"/>
    <property type="match status" value="1"/>
</dbReference>
<evidence type="ECO:0000313" key="7">
    <source>
        <dbReference type="EMBL" id="OGI77494.1"/>
    </source>
</evidence>
<comment type="subcellular location">
    <subcellularLocation>
        <location evidence="6">Cytoplasm</location>
    </subcellularLocation>
</comment>
<evidence type="ECO:0000256" key="6">
    <source>
        <dbReference type="HAMAP-Rule" id="MF_01007"/>
    </source>
</evidence>
<feature type="binding site" evidence="6">
    <location>
        <position position="127"/>
    </location>
    <ligand>
        <name>S-adenosyl-L-methionine</name>
        <dbReference type="ChEBI" id="CHEBI:59789"/>
    </ligand>
</feature>
<feature type="binding site" evidence="6">
    <location>
        <position position="79"/>
    </location>
    <ligand>
        <name>S-adenosyl-L-methionine</name>
        <dbReference type="ChEBI" id="CHEBI:59789"/>
    </ligand>
</feature>
<dbReference type="SUPFAM" id="SSF81799">
    <property type="entry name" value="Putative methyltransferase TM0872, insert domain"/>
    <property type="match status" value="1"/>
</dbReference>
<sequence>MTSMHKTVLLNEAIEGLNLSKNAVVIDSTFGGGGHTAEICKRYPGVKIIALDQDKSAFKKVKDKFKNLNCNITFVNDNFRNIDKVLERESLIFSSVHPSLSHLENIKDSLSGGIDGIIFDLGLSSDQLENSGRGFSFLKNEPLLMTMKENPRPEDVTASDVVNTWSEKNLADIIYGYGEERFSRRIARGIVEARKKKKIETTFDLVKIIEDAVPVVYKRGRLPKKLHCATRTFQAIRIAVNDELTTLAIGLEKGFNVLKAGGRMSVISFHSLEDRIVKKFFKEKEKQGEASLINKKVILANNEEIKQNPRSRSAKLRILEKTTAVAGQVK</sequence>
<dbReference type="EC" id="2.1.1.199" evidence="6"/>
<feature type="binding site" evidence="6">
    <location>
        <position position="52"/>
    </location>
    <ligand>
        <name>S-adenosyl-L-methionine</name>
        <dbReference type="ChEBI" id="CHEBI:59789"/>
    </ligand>
</feature>
<dbReference type="PANTHER" id="PTHR11265:SF0">
    <property type="entry name" value="12S RRNA N4-METHYLCYTIDINE METHYLTRANSFERASE"/>
    <property type="match status" value="1"/>
</dbReference>
<evidence type="ECO:0000256" key="1">
    <source>
        <dbReference type="ARBA" id="ARBA00010396"/>
    </source>
</evidence>
<name>A0A1F6W6L3_9BACT</name>
<reference evidence="7 8" key="1">
    <citation type="journal article" date="2016" name="Nat. Commun.">
        <title>Thousands of microbial genomes shed light on interconnected biogeochemical processes in an aquifer system.</title>
        <authorList>
            <person name="Anantharaman K."/>
            <person name="Brown C.T."/>
            <person name="Hug L.A."/>
            <person name="Sharon I."/>
            <person name="Castelle C.J."/>
            <person name="Probst A.J."/>
            <person name="Thomas B.C."/>
            <person name="Singh A."/>
            <person name="Wilkins M.J."/>
            <person name="Karaoz U."/>
            <person name="Brodie E.L."/>
            <person name="Williams K.H."/>
            <person name="Hubbard S.S."/>
            <person name="Banfield J.F."/>
        </authorList>
    </citation>
    <scope>NUCLEOTIDE SEQUENCE [LARGE SCALE GENOMIC DNA]</scope>
</reference>
<evidence type="ECO:0000256" key="4">
    <source>
        <dbReference type="ARBA" id="ARBA00022679"/>
    </source>
</evidence>
<dbReference type="GO" id="GO:0005737">
    <property type="term" value="C:cytoplasm"/>
    <property type="evidence" value="ECO:0007669"/>
    <property type="project" value="UniProtKB-SubCell"/>
</dbReference>
<comment type="similarity">
    <text evidence="1 6">Belongs to the methyltransferase superfamily. RsmH family.</text>
</comment>
<dbReference type="PANTHER" id="PTHR11265">
    <property type="entry name" value="S-ADENOSYL-METHYLTRANSFERASE MRAW"/>
    <property type="match status" value="1"/>
</dbReference>